<gene>
    <name evidence="2" type="ORF">SAMN02927914_01194</name>
</gene>
<reference evidence="2 3" key="1">
    <citation type="submission" date="2016-10" db="EMBL/GenBank/DDBJ databases">
        <authorList>
            <person name="de Groot N.N."/>
        </authorList>
    </citation>
    <scope>NUCLEOTIDE SEQUENCE [LARGE SCALE GENOMIC DNA]</scope>
    <source>
        <strain evidence="2 3">CGMCC 1.12097</strain>
    </source>
</reference>
<dbReference type="InterPro" id="IPR044992">
    <property type="entry name" value="ChyE-like"/>
</dbReference>
<dbReference type="PANTHER" id="PTHR42695">
    <property type="entry name" value="GLUTAMINE AMIDOTRANSFERASE YLR126C-RELATED"/>
    <property type="match status" value="1"/>
</dbReference>
<proteinExistence type="predicted"/>
<dbReference type="PANTHER" id="PTHR42695:SF5">
    <property type="entry name" value="GLUTAMINE AMIDOTRANSFERASE YLR126C-RELATED"/>
    <property type="match status" value="1"/>
</dbReference>
<evidence type="ECO:0000313" key="2">
    <source>
        <dbReference type="EMBL" id="SDA53617.1"/>
    </source>
</evidence>
<evidence type="ECO:0000313" key="3">
    <source>
        <dbReference type="Proteomes" id="UP000198588"/>
    </source>
</evidence>
<dbReference type="NCBIfam" id="NF005072">
    <property type="entry name" value="PRK06490.1"/>
    <property type="match status" value="1"/>
</dbReference>
<evidence type="ECO:0000259" key="1">
    <source>
        <dbReference type="Pfam" id="PF00117"/>
    </source>
</evidence>
<name>A0A1G5W7V0_9HYPH</name>
<dbReference type="EMBL" id="FMXM01000003">
    <property type="protein sequence ID" value="SDA53617.1"/>
    <property type="molecule type" value="Genomic_DNA"/>
</dbReference>
<accession>A0A1G5W7V0</accession>
<dbReference type="GO" id="GO:0005829">
    <property type="term" value="C:cytosol"/>
    <property type="evidence" value="ECO:0007669"/>
    <property type="project" value="TreeGrafter"/>
</dbReference>
<sequence length="304" mass="34299">MLHQENSSPGRVGHMLMEEGFDLDIRRPPLGDVLPETLDGHAGTVVFGGPMSANDEDEFVRRETNWLEIPLKENRPFLGICLGAQMLVNHLGGRVEGHGEGLVEIGWYPLKATEAGRKLMHWPEMVYQFHREGFSLPRDATLLATAETYPNQAFRYGDNAWGIQFHGELTQMMMQRWVVRGAHRFELPGAQPGRDHLGGRLIWDMHLKRWLDEFLRMIFGKPAVGKSKTQLLRTAELDPKATHVWRGRPLCACPSVTIARSIAPVPKRASRYVADNLVCYTRWAFRVGHKIDGSGNASCRSPLS</sequence>
<protein>
    <submittedName>
        <fullName evidence="2">GMP synthase (Glutamine-hydrolysing)</fullName>
    </submittedName>
</protein>
<feature type="domain" description="Glutamine amidotransferase" evidence="1">
    <location>
        <begin position="15"/>
        <end position="171"/>
    </location>
</feature>
<dbReference type="InterPro" id="IPR029062">
    <property type="entry name" value="Class_I_gatase-like"/>
</dbReference>
<organism evidence="2 3">
    <name type="scientific">Mesorhizobium qingshengii</name>
    <dbReference type="NCBI Taxonomy" id="1165689"/>
    <lineage>
        <taxon>Bacteria</taxon>
        <taxon>Pseudomonadati</taxon>
        <taxon>Pseudomonadota</taxon>
        <taxon>Alphaproteobacteria</taxon>
        <taxon>Hyphomicrobiales</taxon>
        <taxon>Phyllobacteriaceae</taxon>
        <taxon>Mesorhizobium</taxon>
    </lineage>
</organism>
<dbReference type="Proteomes" id="UP000198588">
    <property type="component" value="Unassembled WGS sequence"/>
</dbReference>
<dbReference type="Pfam" id="PF00117">
    <property type="entry name" value="GATase"/>
    <property type="match status" value="1"/>
</dbReference>
<dbReference type="AlphaFoldDB" id="A0A1G5W7V0"/>
<dbReference type="Gene3D" id="3.40.50.880">
    <property type="match status" value="1"/>
</dbReference>
<dbReference type="CDD" id="cd01741">
    <property type="entry name" value="GATase1_1"/>
    <property type="match status" value="1"/>
</dbReference>
<dbReference type="InterPro" id="IPR017926">
    <property type="entry name" value="GATASE"/>
</dbReference>
<dbReference type="SUPFAM" id="SSF52317">
    <property type="entry name" value="Class I glutamine amidotransferase-like"/>
    <property type="match status" value="1"/>
</dbReference>
<dbReference type="STRING" id="1165689.SAMN02927914_01194"/>
<dbReference type="PROSITE" id="PS51273">
    <property type="entry name" value="GATASE_TYPE_1"/>
    <property type="match status" value="1"/>
</dbReference>